<dbReference type="PROSITE" id="PS50853">
    <property type="entry name" value="FN3"/>
    <property type="match status" value="2"/>
</dbReference>
<dbReference type="Proteomes" id="UP001623348">
    <property type="component" value="Unassembled WGS sequence"/>
</dbReference>
<keyword evidence="2" id="KW-1015">Disulfide bond</keyword>
<dbReference type="SUPFAM" id="SSF49265">
    <property type="entry name" value="Fibronectin type III"/>
    <property type="match status" value="2"/>
</dbReference>
<evidence type="ECO:0000313" key="4">
    <source>
        <dbReference type="EMBL" id="GAB0202950.1"/>
    </source>
</evidence>
<proteinExistence type="predicted"/>
<evidence type="ECO:0000259" key="3">
    <source>
        <dbReference type="PROSITE" id="PS50853"/>
    </source>
</evidence>
<dbReference type="PANTHER" id="PTHR24051">
    <property type="entry name" value="SUSHI DOMAIN-CONTAINING PROTEIN 1"/>
    <property type="match status" value="1"/>
</dbReference>
<dbReference type="AlphaFoldDB" id="A0ABC9Y105"/>
<organism evidence="4 5">
    <name type="scientific">Grus japonensis</name>
    <name type="common">Japanese crane</name>
    <name type="synonym">Red-crowned crane</name>
    <dbReference type="NCBI Taxonomy" id="30415"/>
    <lineage>
        <taxon>Eukaryota</taxon>
        <taxon>Metazoa</taxon>
        <taxon>Chordata</taxon>
        <taxon>Craniata</taxon>
        <taxon>Vertebrata</taxon>
        <taxon>Euteleostomi</taxon>
        <taxon>Archelosauria</taxon>
        <taxon>Archosauria</taxon>
        <taxon>Dinosauria</taxon>
        <taxon>Saurischia</taxon>
        <taxon>Theropoda</taxon>
        <taxon>Coelurosauria</taxon>
        <taxon>Aves</taxon>
        <taxon>Neognathae</taxon>
        <taxon>Neoaves</taxon>
        <taxon>Gruiformes</taxon>
        <taxon>Gruidae</taxon>
        <taxon>Grus</taxon>
    </lineage>
</organism>
<dbReference type="InterPro" id="IPR013783">
    <property type="entry name" value="Ig-like_fold"/>
</dbReference>
<dbReference type="InterPro" id="IPR051622">
    <property type="entry name" value="R-tyr_protein_phosphatases"/>
</dbReference>
<dbReference type="InterPro" id="IPR003961">
    <property type="entry name" value="FN3_dom"/>
</dbReference>
<dbReference type="Gene3D" id="2.60.40.10">
    <property type="entry name" value="Immunoglobulins"/>
    <property type="match status" value="2"/>
</dbReference>
<comment type="caution">
    <text evidence="4">The sequence shown here is derived from an EMBL/GenBank/DDBJ whole genome shotgun (WGS) entry which is preliminary data.</text>
</comment>
<evidence type="ECO:0000256" key="2">
    <source>
        <dbReference type="ARBA" id="ARBA00023157"/>
    </source>
</evidence>
<feature type="domain" description="Fibronectin type-III" evidence="3">
    <location>
        <begin position="902"/>
        <end position="1000"/>
    </location>
</feature>
<dbReference type="CDD" id="cd00063">
    <property type="entry name" value="FN3"/>
    <property type="match status" value="2"/>
</dbReference>
<dbReference type="PANTHER" id="PTHR24051:SF6">
    <property type="entry name" value="FIBRONECTIN TYPE-III DOMAIN-CONTAINING PROTEIN-RELATED"/>
    <property type="match status" value="1"/>
</dbReference>
<dbReference type="InterPro" id="IPR036116">
    <property type="entry name" value="FN3_sf"/>
</dbReference>
<keyword evidence="5" id="KW-1185">Reference proteome</keyword>
<sequence>MMQLLWSAGLLHEECGGLMVSQTCKRPQWDSRLQLAPDKEKYKNNKKVMLRCPAGFQPSFTHVKCAREVQSVSHRKPVYREVWFGGDSGGDWTRIQSSVECIETCKRPQWDSRLQLAPDKEKYKMNEEVMLSCPAGFQPSFTHVKCAREVQSVSHGKPAYRKVWFGGDSGGDWTRIQSSVECIETCKRPQWDPGLQLAPDKEKYKKNEEVMLSCPAGFQPSFTHIKCLGEDQPITSWNPVYTDPWVGRDSGGDWTRIQSSVECIETCKRPRWDSRLQLAPDEEKYKMNEEVMLSCPAGFQPSFTHVKCLGEDQPISHGKPVYREVWFGGDSGGDWTRIQSSVECIETCKRPQWDPGLQLAPDKEKYKKNEEVMLSCPAGFQPSFTHIKCLGEDQPITSWNPVYTDPWVGRDSGGDWTRIQSSVECIGKCQKPQWDARFIFDPDRGLYTPNEVVKMRCAEGYWSSAVEITCVKLYPRQGSSISHSGWIVRKDTGHWHRIEGNMTCVEDFQVVPGTLEISSTSIKLNWTCRLPDVCQRMRATCRLAVPSSPPCEAEEVKGEEMLHGGEGTFTCPPLQPFTVYSFTISLPPNKVLYTQLITTKESVPDKPEKLWLDPSTGSIKWQPLPSCKGKIIGYQLNITARRAHNGSFLEFKQVMVNQSVTQYTPPHQTPGSKYTVTVQGLTATGAGAASVLEFESYVSELQPYENLDNYCVVKKTLLAEEDAETCKRPRWDSRLQLAPDEEKYKMNEEVMLSCPAGFQPSFTHVKCAREVQSVSHGKPVYREVWLGRDSGGVWIRIRSNVECIEVLQVVPGTLEISSTSIKLNWTCRLPDVCQRMRATCRLAVPSSPPCEAEEVKGEEMLHGGEGTFTCPPLQPFTDYSVTISLPPSTVLFTWLVRTGETVPDKPEKLWLDPSTGSIKWEKLPSCNGEIIGYQLNITAWSAQDGGFLEMQRLRLSSSVTEHSLPGHSPGSSYVVTMQGVTNTGAGAASLWEFQTDSSDTPHPLDISCRSVRDISPSQGTVVLPLRPIARPPEMAREHQLIVVATHNGTAVEGACSGEPQPFNASQQPGTYVAAVINLTASTDFVLGDGTRGQGYHNAALRTGWDYTALLRLVRRSPQAEKFTCVCYSFSVGPLQSLCQVKPGRKVKIRGDYHHGQQRVFIGETMNRVMWSVLALRPLALEQQRQNQSLWCTSPCWNHIQDI</sequence>
<keyword evidence="1" id="KW-0677">Repeat</keyword>
<accession>A0ABC9Y105</accession>
<dbReference type="SMART" id="SM00060">
    <property type="entry name" value="FN3"/>
    <property type="match status" value="2"/>
</dbReference>
<name>A0ABC9Y105_GRUJA</name>
<dbReference type="EMBL" id="BAAFJT010000040">
    <property type="protein sequence ID" value="GAB0202950.1"/>
    <property type="molecule type" value="Genomic_DNA"/>
</dbReference>
<evidence type="ECO:0000313" key="5">
    <source>
        <dbReference type="Proteomes" id="UP001623348"/>
    </source>
</evidence>
<evidence type="ECO:0000256" key="1">
    <source>
        <dbReference type="ARBA" id="ARBA00022737"/>
    </source>
</evidence>
<protein>
    <submittedName>
        <fullName evidence="4">Receptor-type tyrosine-protein phosphatase kappa-like</fullName>
    </submittedName>
</protein>
<reference evidence="4 5" key="1">
    <citation type="submission" date="2024-06" db="EMBL/GenBank/DDBJ databases">
        <title>The draft genome of Grus japonensis, version 3.</title>
        <authorList>
            <person name="Nabeshima K."/>
            <person name="Suzuki S."/>
            <person name="Onuma M."/>
        </authorList>
    </citation>
    <scope>NUCLEOTIDE SEQUENCE [LARGE SCALE GENOMIC DNA]</scope>
    <source>
        <strain evidence="4 5">451A</strain>
    </source>
</reference>
<gene>
    <name evidence="4" type="ORF">GRJ2_002760600</name>
</gene>
<feature type="domain" description="Fibronectin type-III" evidence="3">
    <location>
        <begin position="603"/>
        <end position="701"/>
    </location>
</feature>